<keyword evidence="4" id="KW-0217">Developmental protein</keyword>
<protein>
    <recommendedName>
        <fullName evidence="3">non-specific serine/threonine protein kinase</fullName>
        <ecNumber evidence="3">2.7.11.1</ecNumber>
    </recommendedName>
</protein>
<dbReference type="PROSITE" id="PS50011">
    <property type="entry name" value="PROTEIN_KINASE_DOM"/>
    <property type="match status" value="1"/>
</dbReference>
<dbReference type="SMART" id="SM00220">
    <property type="entry name" value="S_TKc"/>
    <property type="match status" value="1"/>
</dbReference>
<evidence type="ECO:0000256" key="2">
    <source>
        <dbReference type="ARBA" id="ARBA00006692"/>
    </source>
</evidence>
<accession>A0AAV7DLX8</accession>
<evidence type="ECO:0000256" key="11">
    <source>
        <dbReference type="ARBA" id="ARBA00022782"/>
    </source>
</evidence>
<dbReference type="GO" id="GO:0000287">
    <property type="term" value="F:magnesium ion binding"/>
    <property type="evidence" value="ECO:0007669"/>
    <property type="project" value="UniProtKB-ARBA"/>
</dbReference>
<proteinExistence type="inferred from homology"/>
<keyword evidence="9 18" id="KW-0547">Nucleotide-binding</keyword>
<dbReference type="GO" id="GO:0005524">
    <property type="term" value="F:ATP binding"/>
    <property type="evidence" value="ECO:0007669"/>
    <property type="project" value="UniProtKB-UniRule"/>
</dbReference>
<dbReference type="GO" id="GO:0007283">
    <property type="term" value="P:spermatogenesis"/>
    <property type="evidence" value="ECO:0007669"/>
    <property type="project" value="UniProtKB-KW"/>
</dbReference>
<dbReference type="Proteomes" id="UP000824782">
    <property type="component" value="Unassembled WGS sequence"/>
</dbReference>
<dbReference type="EMBL" id="WNYA01000001">
    <property type="protein sequence ID" value="KAG8597242.1"/>
    <property type="molecule type" value="Genomic_DNA"/>
</dbReference>
<dbReference type="GO" id="GO:0000226">
    <property type="term" value="P:microtubule cytoskeleton organization"/>
    <property type="evidence" value="ECO:0007669"/>
    <property type="project" value="TreeGrafter"/>
</dbReference>
<evidence type="ECO:0000256" key="3">
    <source>
        <dbReference type="ARBA" id="ARBA00012513"/>
    </source>
</evidence>
<evidence type="ECO:0000256" key="4">
    <source>
        <dbReference type="ARBA" id="ARBA00022473"/>
    </source>
</evidence>
<dbReference type="AlphaFoldDB" id="A0AAV7DLX8"/>
<keyword evidence="12 18" id="KW-0067">ATP-binding</keyword>
<dbReference type="EC" id="2.7.11.1" evidence="3"/>
<evidence type="ECO:0000256" key="12">
    <source>
        <dbReference type="ARBA" id="ARBA00022840"/>
    </source>
</evidence>
<comment type="cofactor">
    <cofactor evidence="1">
        <name>Mg(2+)</name>
        <dbReference type="ChEBI" id="CHEBI:18420"/>
    </cofactor>
</comment>
<evidence type="ECO:0000256" key="19">
    <source>
        <dbReference type="RuleBase" id="RU000304"/>
    </source>
</evidence>
<dbReference type="InterPro" id="IPR011009">
    <property type="entry name" value="Kinase-like_dom_sf"/>
</dbReference>
<evidence type="ECO:0000259" key="20">
    <source>
        <dbReference type="PROSITE" id="PS50011"/>
    </source>
</evidence>
<dbReference type="SUPFAM" id="SSF56112">
    <property type="entry name" value="Protein kinase-like (PK-like)"/>
    <property type="match status" value="1"/>
</dbReference>
<evidence type="ECO:0000313" key="22">
    <source>
        <dbReference type="Proteomes" id="UP000824782"/>
    </source>
</evidence>
<dbReference type="Gene3D" id="1.10.510.10">
    <property type="entry name" value="Transferase(Phosphotransferase) domain 1"/>
    <property type="match status" value="1"/>
</dbReference>
<keyword evidence="11" id="KW-0221">Differentiation</keyword>
<keyword evidence="15" id="KW-0744">Spermatogenesis</keyword>
<keyword evidence="7" id="KW-0808">Transferase</keyword>
<evidence type="ECO:0000256" key="9">
    <source>
        <dbReference type="ARBA" id="ARBA00022741"/>
    </source>
</evidence>
<evidence type="ECO:0000256" key="14">
    <source>
        <dbReference type="ARBA" id="ARBA00022843"/>
    </source>
</evidence>
<dbReference type="PANTHER" id="PTHR24346">
    <property type="entry name" value="MAP/MICROTUBULE AFFINITY-REGULATING KINASE"/>
    <property type="match status" value="1"/>
</dbReference>
<keyword evidence="13" id="KW-0460">Magnesium</keyword>
<dbReference type="GO" id="GO:0035556">
    <property type="term" value="P:intracellular signal transduction"/>
    <property type="evidence" value="ECO:0007669"/>
    <property type="project" value="TreeGrafter"/>
</dbReference>
<dbReference type="PANTHER" id="PTHR24346:SF102">
    <property type="entry name" value="TESTIS-SPECIFIC SERINE_THREONINE-PROTEIN KINASE 1"/>
    <property type="match status" value="1"/>
</dbReference>
<evidence type="ECO:0000256" key="8">
    <source>
        <dbReference type="ARBA" id="ARBA00022723"/>
    </source>
</evidence>
<evidence type="ECO:0000313" key="21">
    <source>
        <dbReference type="EMBL" id="KAG8597242.1"/>
    </source>
</evidence>
<dbReference type="PROSITE" id="PS00107">
    <property type="entry name" value="PROTEIN_KINASE_ATP"/>
    <property type="match status" value="1"/>
</dbReference>
<gene>
    <name evidence="21" type="ORF">GDO81_002218</name>
</gene>
<evidence type="ECO:0000256" key="6">
    <source>
        <dbReference type="ARBA" id="ARBA00022553"/>
    </source>
</evidence>
<evidence type="ECO:0000256" key="18">
    <source>
        <dbReference type="PROSITE-ProRule" id="PRU10141"/>
    </source>
</evidence>
<dbReference type="InterPro" id="IPR017441">
    <property type="entry name" value="Protein_kinase_ATP_BS"/>
</dbReference>
<keyword evidence="5 19" id="KW-0723">Serine/threonine-protein kinase</keyword>
<organism evidence="21 22">
    <name type="scientific">Engystomops pustulosus</name>
    <name type="common">Tungara frog</name>
    <name type="synonym">Physalaemus pustulosus</name>
    <dbReference type="NCBI Taxonomy" id="76066"/>
    <lineage>
        <taxon>Eukaryota</taxon>
        <taxon>Metazoa</taxon>
        <taxon>Chordata</taxon>
        <taxon>Craniata</taxon>
        <taxon>Vertebrata</taxon>
        <taxon>Euteleostomi</taxon>
        <taxon>Amphibia</taxon>
        <taxon>Batrachia</taxon>
        <taxon>Anura</taxon>
        <taxon>Neobatrachia</taxon>
        <taxon>Hyloidea</taxon>
        <taxon>Leptodactylidae</taxon>
        <taxon>Leiuperinae</taxon>
        <taxon>Engystomops</taxon>
    </lineage>
</organism>
<evidence type="ECO:0000256" key="15">
    <source>
        <dbReference type="ARBA" id="ARBA00022871"/>
    </source>
</evidence>
<keyword evidence="22" id="KW-1185">Reference proteome</keyword>
<evidence type="ECO:0000256" key="16">
    <source>
        <dbReference type="ARBA" id="ARBA00047899"/>
    </source>
</evidence>
<sequence length="361" mass="40980">MDDSSVLKVRGYRVGMILGEGSYAKVKSAFSERLKCSVAVKIINRRKVPPDFLLKFLPREMEILAVLNHCCVVKTYEIFETAVGKIYIVMELGAQGDLLEYIKSRGPMPEDVARKLFHQLATAVKYCHDLDIVHRDLKCENILLDKEFNIKLSDFGFARRLGQDSNGKMVLSKTFCGSAAYASPEVLQGIPYEPKLYDVWSLGVILYIMVSGTMPYDDSNIKKMLRVQKQHHIDFPRYRRLSSDCKDIILNMLQPDISQRLTIDGILNHRWLQTLSKAKRTECTQLNKKDVNPTNQVSVFKQDTANPNKATSTLPTIREIQTISAETNLQEVLKQEQGKIPTDTIILTEDRPALISDNVPV</sequence>
<reference evidence="21" key="1">
    <citation type="thesis" date="2020" institute="ProQuest LLC" country="789 East Eisenhower Parkway, Ann Arbor, MI, USA">
        <title>Comparative Genomics and Chromosome Evolution.</title>
        <authorList>
            <person name="Mudd A.B."/>
        </authorList>
    </citation>
    <scope>NUCLEOTIDE SEQUENCE</scope>
    <source>
        <strain evidence="21">237g6f4</strain>
        <tissue evidence="21">Blood</tissue>
    </source>
</reference>
<evidence type="ECO:0000256" key="13">
    <source>
        <dbReference type="ARBA" id="ARBA00022842"/>
    </source>
</evidence>
<keyword evidence="6" id="KW-0597">Phosphoprotein</keyword>
<dbReference type="InterPro" id="IPR008271">
    <property type="entry name" value="Ser/Thr_kinase_AS"/>
</dbReference>
<evidence type="ECO:0000256" key="10">
    <source>
        <dbReference type="ARBA" id="ARBA00022777"/>
    </source>
</evidence>
<dbReference type="Pfam" id="PF00069">
    <property type="entry name" value="Pkinase"/>
    <property type="match status" value="1"/>
</dbReference>
<evidence type="ECO:0000256" key="5">
    <source>
        <dbReference type="ARBA" id="ARBA00022527"/>
    </source>
</evidence>
<feature type="domain" description="Protein kinase" evidence="20">
    <location>
        <begin position="12"/>
        <end position="272"/>
    </location>
</feature>
<dbReference type="GO" id="GO:0005737">
    <property type="term" value="C:cytoplasm"/>
    <property type="evidence" value="ECO:0007669"/>
    <property type="project" value="TreeGrafter"/>
</dbReference>
<feature type="binding site" evidence="18">
    <location>
        <position position="41"/>
    </location>
    <ligand>
        <name>ATP</name>
        <dbReference type="ChEBI" id="CHEBI:30616"/>
    </ligand>
</feature>
<evidence type="ECO:0000256" key="17">
    <source>
        <dbReference type="ARBA" id="ARBA00048679"/>
    </source>
</evidence>
<dbReference type="CDD" id="cd14165">
    <property type="entry name" value="STKc_TSSK1_2-like"/>
    <property type="match status" value="1"/>
</dbReference>
<name>A0AAV7DLX8_ENGPU</name>
<dbReference type="GO" id="GO:0030154">
    <property type="term" value="P:cell differentiation"/>
    <property type="evidence" value="ECO:0007669"/>
    <property type="project" value="UniProtKB-KW"/>
</dbReference>
<comment type="catalytic activity">
    <reaction evidence="17">
        <text>L-seryl-[protein] + ATP = O-phospho-L-seryl-[protein] + ADP + H(+)</text>
        <dbReference type="Rhea" id="RHEA:17989"/>
        <dbReference type="Rhea" id="RHEA-COMP:9863"/>
        <dbReference type="Rhea" id="RHEA-COMP:11604"/>
        <dbReference type="ChEBI" id="CHEBI:15378"/>
        <dbReference type="ChEBI" id="CHEBI:29999"/>
        <dbReference type="ChEBI" id="CHEBI:30616"/>
        <dbReference type="ChEBI" id="CHEBI:83421"/>
        <dbReference type="ChEBI" id="CHEBI:456216"/>
        <dbReference type="EC" id="2.7.11.1"/>
    </reaction>
</comment>
<comment type="caution">
    <text evidence="21">The sequence shown here is derived from an EMBL/GenBank/DDBJ whole genome shotgun (WGS) entry which is preliminary data.</text>
</comment>
<keyword evidence="10" id="KW-0418">Kinase</keyword>
<dbReference type="FunFam" id="1.10.510.10:FF:000658">
    <property type="entry name" value="Protein CBG12184"/>
    <property type="match status" value="1"/>
</dbReference>
<dbReference type="GO" id="GO:0050321">
    <property type="term" value="F:tau-protein kinase activity"/>
    <property type="evidence" value="ECO:0007669"/>
    <property type="project" value="TreeGrafter"/>
</dbReference>
<keyword evidence="8" id="KW-0479">Metal-binding</keyword>
<comment type="catalytic activity">
    <reaction evidence="16">
        <text>L-threonyl-[protein] + ATP = O-phospho-L-threonyl-[protein] + ADP + H(+)</text>
        <dbReference type="Rhea" id="RHEA:46608"/>
        <dbReference type="Rhea" id="RHEA-COMP:11060"/>
        <dbReference type="Rhea" id="RHEA-COMP:11605"/>
        <dbReference type="ChEBI" id="CHEBI:15378"/>
        <dbReference type="ChEBI" id="CHEBI:30013"/>
        <dbReference type="ChEBI" id="CHEBI:30616"/>
        <dbReference type="ChEBI" id="CHEBI:61977"/>
        <dbReference type="ChEBI" id="CHEBI:456216"/>
        <dbReference type="EC" id="2.7.11.1"/>
    </reaction>
</comment>
<dbReference type="PROSITE" id="PS00108">
    <property type="entry name" value="PROTEIN_KINASE_ST"/>
    <property type="match status" value="1"/>
</dbReference>
<dbReference type="InterPro" id="IPR000719">
    <property type="entry name" value="Prot_kinase_dom"/>
</dbReference>
<keyword evidence="14" id="KW-0832">Ubl conjugation</keyword>
<evidence type="ECO:0000256" key="7">
    <source>
        <dbReference type="ARBA" id="ARBA00022679"/>
    </source>
</evidence>
<evidence type="ECO:0000256" key="1">
    <source>
        <dbReference type="ARBA" id="ARBA00001946"/>
    </source>
</evidence>
<comment type="similarity">
    <text evidence="2">Belongs to the protein kinase superfamily. CAMK Ser/Thr protein kinase family.</text>
</comment>